<accession>W4LWZ4</accession>
<evidence type="ECO:0000256" key="2">
    <source>
        <dbReference type="ARBA" id="ARBA00022840"/>
    </source>
</evidence>
<dbReference type="PROSITE" id="PS51755">
    <property type="entry name" value="OMPR_PHOB"/>
    <property type="match status" value="1"/>
</dbReference>
<evidence type="ECO:0000256" key="1">
    <source>
        <dbReference type="ARBA" id="ARBA00022741"/>
    </source>
</evidence>
<dbReference type="Gene3D" id="1.25.40.10">
    <property type="entry name" value="Tetratricopeptide repeat domain"/>
    <property type="match status" value="2"/>
</dbReference>
<evidence type="ECO:0000256" key="4">
    <source>
        <dbReference type="PROSITE-ProRule" id="PRU01091"/>
    </source>
</evidence>
<dbReference type="Gene3D" id="1.10.10.10">
    <property type="entry name" value="Winged helix-like DNA-binding domain superfamily/Winged helix DNA-binding domain"/>
    <property type="match status" value="1"/>
</dbReference>
<dbReference type="PANTHER" id="PTHR16305:SF28">
    <property type="entry name" value="GUANYLATE CYCLASE DOMAIN-CONTAINING PROTEIN"/>
    <property type="match status" value="1"/>
</dbReference>
<sequence length="1178" mass="131587">MIYGFEQYELDTSLYEFRVGGVTVPLEPKVFDVLVYLVKHRERVVTKEEFFEKLWPGQHITEATLNHAIMSARKATGDDGRNQRVIQTMRGRGYRFVLSLTSVHDDETELSAPSDTSLLPADHTDDAETLYPEPIAPVFPLTHVAAGERKPVTVLSCAVTNIGDLMAEFGADTVHVMLQQFFVLVEAELQRYDGTITHFLNGELLVLFGAPVAHEDHAWRAILGALGVQHGLTKWSLDLGLPPASAFAVRMGLHTGRVLVSSLGQGLRLTSTGIDGTTDVAIHCQRQARMGDIVVSEPMSRLVRSVVQLEPYVPVQEISERLPEPLEVALYRVVGRVSRYSELSKRLEYTMTQYVGRQRELSTLDALLEQVQEGYGHVVGIVGEPGMGKSRLLYEFYQRLDLGKVLYIEGHCLSYGSTTPYFAVLDVLRQVWGLAENDPPEVVITNVRAGFERARMSPDEGAMYLLRLLGVPDGQEALAQLSPDAIKAQTFATLRQLCFETSRQRPLILAVEDLHWIDATTEEFLASLIEYLPGTRIMVLTTYRPGYRPPWFDKSYMTQMALMQLTSNDSLQVVQAVLDQANFEHLLTQEILDKAAGNPLFLEELAQAVVEHRESPATLLVPDSIQALLTARIDRLSEVEKQLLQTAAVIGRDMPLPLLLAIVDLPEEVLMERLLALQTAEFLHEKRDSNERVYTFKHVLTQEVAYQTLIANTRSQLHQRIARVLETELADTVARQPELLAHHYTRAGLLAEAVAAWQRAGEQALSRSAYVECLAHAAEGLALIDQLPESPERLSQELNLHLMRASALQIQHGFGGEEAARAYHRADAVCRQLPPETPQHLAVLLGLWGVAITRAQHQEARRFSSQCLDLAQRFQRPGPLMRAHCAVGMTSFYMGDFSRCREHLGVVNDLYDPSRQRSHSDIHDPVVFSLANTGFALWFQGYPDQALVKSQEALARARKLRHPFTLAAALVHAAALHQYRREPSEVVALAEELLAMSRVKEFDFWYAAAQVFQGWGWLDADRMAQGIEGIEQGLSAYRATGTQLYLPYLLMLLAEGYGQTGHAEAALSVLTEALTLTENSGERWSAAELYRQRGELLCSLREPEAEQAESCYTQAISIARQQGAKTLELRATVSLGHLWRQQGKAVRIRDALIPLYDWFDEGHATADLQDAKAALDGV</sequence>
<dbReference type="InterPro" id="IPR016032">
    <property type="entry name" value="Sig_transdc_resp-reg_C-effctor"/>
</dbReference>
<dbReference type="SUPFAM" id="SSF52540">
    <property type="entry name" value="P-loop containing nucleoside triphosphate hydrolases"/>
    <property type="match status" value="1"/>
</dbReference>
<dbReference type="Pfam" id="PF13191">
    <property type="entry name" value="AAA_16"/>
    <property type="match status" value="1"/>
</dbReference>
<dbReference type="Pfam" id="PF00486">
    <property type="entry name" value="Trans_reg_C"/>
    <property type="match status" value="1"/>
</dbReference>
<proteinExistence type="predicted"/>
<comment type="caution">
    <text evidence="7">The sequence shown here is derived from an EMBL/GenBank/DDBJ whole genome shotgun (WGS) entry which is preliminary data.</text>
</comment>
<dbReference type="InterPro" id="IPR001867">
    <property type="entry name" value="OmpR/PhoB-type_DNA-bd"/>
</dbReference>
<dbReference type="GO" id="GO:0004016">
    <property type="term" value="F:adenylate cyclase activity"/>
    <property type="evidence" value="ECO:0007669"/>
    <property type="project" value="TreeGrafter"/>
</dbReference>
<dbReference type="InterPro" id="IPR029787">
    <property type="entry name" value="Nucleotide_cyclase"/>
</dbReference>
<dbReference type="Proteomes" id="UP000019140">
    <property type="component" value="Unassembled WGS sequence"/>
</dbReference>
<evidence type="ECO:0000313" key="7">
    <source>
        <dbReference type="EMBL" id="ETX02413.1"/>
    </source>
</evidence>
<gene>
    <name evidence="7" type="ORF">ETSY2_35595</name>
</gene>
<dbReference type="HOGENOM" id="CLU_004435_3_1_7"/>
<dbReference type="Gene3D" id="3.40.50.300">
    <property type="entry name" value="P-loop containing nucleotide triphosphate hydrolases"/>
    <property type="match status" value="1"/>
</dbReference>
<dbReference type="CDD" id="cd07302">
    <property type="entry name" value="CHD"/>
    <property type="match status" value="1"/>
</dbReference>
<dbReference type="GO" id="GO:0006355">
    <property type="term" value="P:regulation of DNA-templated transcription"/>
    <property type="evidence" value="ECO:0007669"/>
    <property type="project" value="InterPro"/>
</dbReference>
<dbReference type="PANTHER" id="PTHR16305">
    <property type="entry name" value="TESTICULAR SOLUBLE ADENYLYL CYCLASE"/>
    <property type="match status" value="1"/>
</dbReference>
<evidence type="ECO:0000259" key="6">
    <source>
        <dbReference type="PROSITE" id="PS51755"/>
    </source>
</evidence>
<dbReference type="PATRIC" id="fig|1429439.4.peg.6013"/>
<dbReference type="InterPro" id="IPR036388">
    <property type="entry name" value="WH-like_DNA-bd_sf"/>
</dbReference>
<evidence type="ECO:0000256" key="3">
    <source>
        <dbReference type="ARBA" id="ARBA00023125"/>
    </source>
</evidence>
<dbReference type="SUPFAM" id="SSF48452">
    <property type="entry name" value="TPR-like"/>
    <property type="match status" value="1"/>
</dbReference>
<dbReference type="Gene3D" id="3.30.70.1230">
    <property type="entry name" value="Nucleotide cyclase"/>
    <property type="match status" value="1"/>
</dbReference>
<feature type="domain" description="Guanylate cyclase" evidence="5">
    <location>
        <begin position="153"/>
        <end position="278"/>
    </location>
</feature>
<dbReference type="CDD" id="cd00383">
    <property type="entry name" value="trans_reg_C"/>
    <property type="match status" value="1"/>
</dbReference>
<keyword evidence="3 4" id="KW-0238">DNA-binding</keyword>
<dbReference type="AlphaFoldDB" id="W4LWZ4"/>
<dbReference type="InterPro" id="IPR027417">
    <property type="entry name" value="P-loop_NTPase"/>
</dbReference>
<dbReference type="GO" id="GO:0005524">
    <property type="term" value="F:ATP binding"/>
    <property type="evidence" value="ECO:0007669"/>
    <property type="project" value="UniProtKB-KW"/>
</dbReference>
<feature type="domain" description="OmpR/PhoB-type" evidence="6">
    <location>
        <begin position="1"/>
        <end position="98"/>
    </location>
</feature>
<dbReference type="InterPro" id="IPR001054">
    <property type="entry name" value="A/G_cyclase"/>
</dbReference>
<feature type="DNA-binding region" description="OmpR/PhoB-type" evidence="4">
    <location>
        <begin position="1"/>
        <end position="98"/>
    </location>
</feature>
<dbReference type="EMBL" id="AZHX01001531">
    <property type="protein sequence ID" value="ETX02413.1"/>
    <property type="molecule type" value="Genomic_DNA"/>
</dbReference>
<reference evidence="7 8" key="1">
    <citation type="journal article" date="2014" name="Nature">
        <title>An environmental bacterial taxon with a large and distinct metabolic repertoire.</title>
        <authorList>
            <person name="Wilson M.C."/>
            <person name="Mori T."/>
            <person name="Ruckert C."/>
            <person name="Uria A.R."/>
            <person name="Helf M.J."/>
            <person name="Takada K."/>
            <person name="Gernert C."/>
            <person name="Steffens U.A."/>
            <person name="Heycke N."/>
            <person name="Schmitt S."/>
            <person name="Rinke C."/>
            <person name="Helfrich E.J."/>
            <person name="Brachmann A.O."/>
            <person name="Gurgui C."/>
            <person name="Wakimoto T."/>
            <person name="Kracht M."/>
            <person name="Crusemann M."/>
            <person name="Hentschel U."/>
            <person name="Abe I."/>
            <person name="Matsunaga S."/>
            <person name="Kalinowski J."/>
            <person name="Takeyama H."/>
            <person name="Piel J."/>
        </authorList>
    </citation>
    <scope>NUCLEOTIDE SEQUENCE [LARGE SCALE GENOMIC DNA]</scope>
    <source>
        <strain evidence="8">TSY2</strain>
    </source>
</reference>
<keyword evidence="8" id="KW-1185">Reference proteome</keyword>
<evidence type="ECO:0008006" key="9">
    <source>
        <dbReference type="Google" id="ProtNLM"/>
    </source>
</evidence>
<dbReference type="PROSITE" id="PS50125">
    <property type="entry name" value="GUANYLATE_CYCLASE_2"/>
    <property type="match status" value="1"/>
</dbReference>
<name>W4LWZ4_9BACT</name>
<organism evidence="7 8">
    <name type="scientific">Candidatus Entotheonella gemina</name>
    <dbReference type="NCBI Taxonomy" id="1429439"/>
    <lineage>
        <taxon>Bacteria</taxon>
        <taxon>Pseudomonadati</taxon>
        <taxon>Nitrospinota/Tectimicrobiota group</taxon>
        <taxon>Candidatus Tectimicrobiota</taxon>
        <taxon>Candidatus Entotheonellia</taxon>
        <taxon>Candidatus Entotheonellales</taxon>
        <taxon>Candidatus Entotheonellaceae</taxon>
        <taxon>Candidatus Entotheonella</taxon>
    </lineage>
</organism>
<dbReference type="InterPro" id="IPR041664">
    <property type="entry name" value="AAA_16"/>
</dbReference>
<keyword evidence="1" id="KW-0547">Nucleotide-binding</keyword>
<dbReference type="SUPFAM" id="SSF55073">
    <property type="entry name" value="Nucleotide cyclase"/>
    <property type="match status" value="1"/>
</dbReference>
<dbReference type="SUPFAM" id="SSF46894">
    <property type="entry name" value="C-terminal effector domain of the bipartite response regulators"/>
    <property type="match status" value="1"/>
</dbReference>
<dbReference type="SMART" id="SM00862">
    <property type="entry name" value="Trans_reg_C"/>
    <property type="match status" value="1"/>
</dbReference>
<dbReference type="InterPro" id="IPR011990">
    <property type="entry name" value="TPR-like_helical_dom_sf"/>
</dbReference>
<dbReference type="GO" id="GO:0000160">
    <property type="term" value="P:phosphorelay signal transduction system"/>
    <property type="evidence" value="ECO:0007669"/>
    <property type="project" value="InterPro"/>
</dbReference>
<evidence type="ECO:0000259" key="5">
    <source>
        <dbReference type="PROSITE" id="PS50125"/>
    </source>
</evidence>
<keyword evidence="2" id="KW-0067">ATP-binding</keyword>
<dbReference type="GO" id="GO:0009190">
    <property type="term" value="P:cyclic nucleotide biosynthetic process"/>
    <property type="evidence" value="ECO:0007669"/>
    <property type="project" value="InterPro"/>
</dbReference>
<protein>
    <recommendedName>
        <fullName evidence="9">OmpR/PhoB-type domain-containing protein</fullName>
    </recommendedName>
</protein>
<evidence type="ECO:0000313" key="8">
    <source>
        <dbReference type="Proteomes" id="UP000019140"/>
    </source>
</evidence>
<dbReference type="GO" id="GO:0005737">
    <property type="term" value="C:cytoplasm"/>
    <property type="evidence" value="ECO:0007669"/>
    <property type="project" value="TreeGrafter"/>
</dbReference>
<dbReference type="GO" id="GO:0003677">
    <property type="term" value="F:DNA binding"/>
    <property type="evidence" value="ECO:0007669"/>
    <property type="project" value="UniProtKB-UniRule"/>
</dbReference>